<accession>A0A1G4B686</accession>
<evidence type="ECO:0000313" key="2">
    <source>
        <dbReference type="EMBL" id="OHE96795.1"/>
    </source>
</evidence>
<dbReference type="EMBL" id="MJBS01000065">
    <property type="protein sequence ID" value="OHE96795.1"/>
    <property type="molecule type" value="Genomic_DNA"/>
</dbReference>
<keyword evidence="3" id="KW-1185">Reference proteome</keyword>
<dbReference type="AlphaFoldDB" id="A0A1G4B686"/>
<evidence type="ECO:0008006" key="4">
    <source>
        <dbReference type="Google" id="ProtNLM"/>
    </source>
</evidence>
<reference evidence="2 3" key="1">
    <citation type="submission" date="2016-09" db="EMBL/GenBank/DDBJ databases">
        <authorList>
            <person name="Capua I."/>
            <person name="De Benedictis P."/>
            <person name="Joannis T."/>
            <person name="Lombin L.H."/>
            <person name="Cattoli G."/>
        </authorList>
    </citation>
    <scope>NUCLEOTIDE SEQUENCE [LARGE SCALE GENOMIC DNA]</scope>
    <source>
        <strain evidence="2 3">IMI 309357</strain>
    </source>
</reference>
<evidence type="ECO:0000256" key="1">
    <source>
        <dbReference type="SAM" id="SignalP"/>
    </source>
</evidence>
<dbReference type="OrthoDB" id="3636092at2759"/>
<protein>
    <recommendedName>
        <fullName evidence="4">Secreted protein</fullName>
    </recommendedName>
</protein>
<dbReference type="GeneID" id="34561086"/>
<sequence>MKSFINLFLAATAATGVMSFAFSKPVERRHTGAELKLKLANDVVNSAAYKKFMSTEVLHPKVLKARKNDDDDEPDPNRNATIPDAIYVLQCVEERQGFHGLCGTFSSSPGQCVSYYDYNHHNTTDISKPFNNKVSSLSVGSGGKCQFYKYKFCDNKNDDSGLTSSYNFDLSVALPEDPRTVEYDNQITSWRC</sequence>
<proteinExistence type="predicted"/>
<keyword evidence="1" id="KW-0732">Signal</keyword>
<comment type="caution">
    <text evidence="2">The sequence shown here is derived from an EMBL/GenBank/DDBJ whole genome shotgun (WGS) entry which is preliminary data.</text>
</comment>
<evidence type="ECO:0000313" key="3">
    <source>
        <dbReference type="Proteomes" id="UP000176998"/>
    </source>
</evidence>
<gene>
    <name evidence="2" type="ORF">CORC01_07941</name>
</gene>
<dbReference type="Proteomes" id="UP000176998">
    <property type="component" value="Unassembled WGS sequence"/>
</dbReference>
<dbReference type="RefSeq" id="XP_022473951.1">
    <property type="nucleotide sequence ID" value="XM_022619576.1"/>
</dbReference>
<name>A0A1G4B686_9PEZI</name>
<feature type="signal peptide" evidence="1">
    <location>
        <begin position="1"/>
        <end position="19"/>
    </location>
</feature>
<organism evidence="2 3">
    <name type="scientific">Colletotrichum orchidophilum</name>
    <dbReference type="NCBI Taxonomy" id="1209926"/>
    <lineage>
        <taxon>Eukaryota</taxon>
        <taxon>Fungi</taxon>
        <taxon>Dikarya</taxon>
        <taxon>Ascomycota</taxon>
        <taxon>Pezizomycotina</taxon>
        <taxon>Sordariomycetes</taxon>
        <taxon>Hypocreomycetidae</taxon>
        <taxon>Glomerellales</taxon>
        <taxon>Glomerellaceae</taxon>
        <taxon>Colletotrichum</taxon>
    </lineage>
</organism>
<feature type="chain" id="PRO_5009602511" description="Secreted protein" evidence="1">
    <location>
        <begin position="20"/>
        <end position="192"/>
    </location>
</feature>